<dbReference type="PANTHER" id="PTHR31834:SF1">
    <property type="entry name" value="INITIATION-SPECIFIC ALPHA-1,6-MANNOSYLTRANSFERASE"/>
    <property type="match status" value="1"/>
</dbReference>
<dbReference type="InterPro" id="IPR039367">
    <property type="entry name" value="Och1-like"/>
</dbReference>
<dbReference type="RefSeq" id="WP_251594018.1">
    <property type="nucleotide sequence ID" value="NZ_JAMLJI010000003.1"/>
</dbReference>
<sequence length="336" mass="38312">MRHLPKTVFTSRWFERKCVRARRALPALDNAYVRFNLPGFTPTADEAAPASKALAALKQADHAEYREGAAPRILWMYWNTPVDEAPEVVRLAIASWQALNPEYEVRVLTDDTMVEILGVDLFSVFTLSRIKLTLAMKTDVLRLYLLSVYGGVWVDATVFCLQPLEKWLPEARAPLDLFTFRHPTERSRPVEAWFIAASPGHPVVKSTLALFVDHLFAPRTAALFVSNNRKDLKKLGVHSNHPERLYADTVTAAEGYGFMPYFSVGYFFNESMRRHWHVHEIEVFLALPNRHLSHTKIEGLEQAVVSKETYKKTHQQSEAYAAKKAHLQSLLNTPAR</sequence>
<dbReference type="InterPro" id="IPR029044">
    <property type="entry name" value="Nucleotide-diphossugar_trans"/>
</dbReference>
<gene>
    <name evidence="1" type="ORF">QC825_10095</name>
</gene>
<dbReference type="Pfam" id="PF05704">
    <property type="entry name" value="Caps_synth"/>
    <property type="match status" value="1"/>
</dbReference>
<evidence type="ECO:0000313" key="1">
    <source>
        <dbReference type="EMBL" id="MDR5896422.1"/>
    </source>
</evidence>
<dbReference type="Proteomes" id="UP001269375">
    <property type="component" value="Unassembled WGS sequence"/>
</dbReference>
<reference evidence="1 2" key="1">
    <citation type="submission" date="2023-04" db="EMBL/GenBank/DDBJ databases">
        <title>A long-awaited taxogenomic arrangement of the family Halomonadaceae.</title>
        <authorList>
            <person name="De La Haba R."/>
            <person name="Chuvochina M."/>
            <person name="Wittouck S."/>
            <person name="Arahal D.R."/>
            <person name="Sanchez-Porro C."/>
            <person name="Hugenholtz P."/>
            <person name="Ventosa A."/>
        </authorList>
    </citation>
    <scope>NUCLEOTIDE SEQUENCE [LARGE SCALE GENOMIC DNA]</scope>
    <source>
        <strain evidence="1 2">DSM 22428</strain>
    </source>
</reference>
<keyword evidence="2" id="KW-1185">Reference proteome</keyword>
<dbReference type="InterPro" id="IPR008441">
    <property type="entry name" value="AfumC-like_glycosyl_Trfase"/>
</dbReference>
<accession>A0ABU1GWI9</accession>
<dbReference type="PANTHER" id="PTHR31834">
    <property type="entry name" value="INITIATION-SPECIFIC ALPHA-1,6-MANNOSYLTRANSFERASE"/>
    <property type="match status" value="1"/>
</dbReference>
<comment type="caution">
    <text evidence="1">The sequence shown here is derived from an EMBL/GenBank/DDBJ whole genome shotgun (WGS) entry which is preliminary data.</text>
</comment>
<dbReference type="SUPFAM" id="SSF53448">
    <property type="entry name" value="Nucleotide-diphospho-sugar transferases"/>
    <property type="match status" value="1"/>
</dbReference>
<dbReference type="EMBL" id="JARWAO010000005">
    <property type="protein sequence ID" value="MDR5896422.1"/>
    <property type="molecule type" value="Genomic_DNA"/>
</dbReference>
<protein>
    <submittedName>
        <fullName evidence="1">Capsular polysaccharide synthesis protein</fullName>
    </submittedName>
</protein>
<name>A0ABU1GWI9_9GAMM</name>
<dbReference type="Gene3D" id="3.90.550.20">
    <property type="match status" value="1"/>
</dbReference>
<evidence type="ECO:0000313" key="2">
    <source>
        <dbReference type="Proteomes" id="UP001269375"/>
    </source>
</evidence>
<proteinExistence type="predicted"/>
<organism evidence="1 2">
    <name type="scientific">Larsenimonas suaedae</name>
    <dbReference type="NCBI Taxonomy" id="1851019"/>
    <lineage>
        <taxon>Bacteria</taxon>
        <taxon>Pseudomonadati</taxon>
        <taxon>Pseudomonadota</taxon>
        <taxon>Gammaproteobacteria</taxon>
        <taxon>Oceanospirillales</taxon>
        <taxon>Halomonadaceae</taxon>
        <taxon>Larsenimonas</taxon>
    </lineage>
</organism>